<dbReference type="EMBL" id="PVTF01000006">
    <property type="protein sequence ID" value="PRY40419.1"/>
    <property type="molecule type" value="Genomic_DNA"/>
</dbReference>
<feature type="domain" description="MbtH-like" evidence="1">
    <location>
        <begin position="1"/>
        <end position="48"/>
    </location>
</feature>
<evidence type="ECO:0000259" key="1">
    <source>
        <dbReference type="SMART" id="SM00923"/>
    </source>
</evidence>
<dbReference type="PANTHER" id="PTHR38444:SF1">
    <property type="entry name" value="ENTEROBACTIN BIOSYNTHESIS PROTEIN YBDZ"/>
    <property type="match status" value="1"/>
</dbReference>
<dbReference type="InterPro" id="IPR005153">
    <property type="entry name" value="MbtH-like_dom"/>
</dbReference>
<proteinExistence type="predicted"/>
<accession>A0A2T0T463</accession>
<protein>
    <submittedName>
        <fullName evidence="2">MbtH protein</fullName>
    </submittedName>
</protein>
<dbReference type="SUPFAM" id="SSF160582">
    <property type="entry name" value="MbtH-like"/>
    <property type="match status" value="1"/>
</dbReference>
<evidence type="ECO:0000313" key="2">
    <source>
        <dbReference type="EMBL" id="PRY40419.1"/>
    </source>
</evidence>
<evidence type="ECO:0000313" key="3">
    <source>
        <dbReference type="Proteomes" id="UP000239494"/>
    </source>
</evidence>
<dbReference type="InterPro" id="IPR037407">
    <property type="entry name" value="MLP_fam"/>
</dbReference>
<dbReference type="GO" id="GO:0005829">
    <property type="term" value="C:cytosol"/>
    <property type="evidence" value="ECO:0007669"/>
    <property type="project" value="TreeGrafter"/>
</dbReference>
<dbReference type="Gene3D" id="3.90.820.10">
    <property type="entry name" value="Structural Genomics, Unknown Function 30-nov-00 1gh9 Mol_id"/>
    <property type="match status" value="1"/>
</dbReference>
<dbReference type="OrthoDB" id="7584480at2"/>
<dbReference type="Pfam" id="PF03621">
    <property type="entry name" value="MbtH"/>
    <property type="match status" value="1"/>
</dbReference>
<sequence length="67" mass="7855">MTGPRRYLVILNEEEQYTLWPEDGTVPQGWQPTGFAGTQDECLAHVDEVWTDMRPRSLRLHVDEQVR</sequence>
<reference evidence="2 3" key="1">
    <citation type="submission" date="2018-03" db="EMBL/GenBank/DDBJ databases">
        <title>Genomic Encyclopedia of Archaeal and Bacterial Type Strains, Phase II (KMG-II): from individual species to whole genera.</title>
        <authorList>
            <person name="Goeker M."/>
        </authorList>
    </citation>
    <scope>NUCLEOTIDE SEQUENCE [LARGE SCALE GENOMIC DNA]</scope>
    <source>
        <strain evidence="2 3">DSM 44720</strain>
    </source>
</reference>
<keyword evidence="3" id="KW-1185">Reference proteome</keyword>
<dbReference type="SMART" id="SM00923">
    <property type="entry name" value="MbtH"/>
    <property type="match status" value="1"/>
</dbReference>
<gene>
    <name evidence="2" type="ORF">CLV43_106154</name>
</gene>
<comment type="caution">
    <text evidence="2">The sequence shown here is derived from an EMBL/GenBank/DDBJ whole genome shotgun (WGS) entry which is preliminary data.</text>
</comment>
<dbReference type="GO" id="GO:0019290">
    <property type="term" value="P:siderophore biosynthetic process"/>
    <property type="evidence" value="ECO:0007669"/>
    <property type="project" value="TreeGrafter"/>
</dbReference>
<dbReference type="AlphaFoldDB" id="A0A2T0T463"/>
<name>A0A2T0T463_9PSEU</name>
<dbReference type="PANTHER" id="PTHR38444">
    <property type="entry name" value="ENTEROBACTIN BIOSYNTHESIS PROTEIN YBDZ"/>
    <property type="match status" value="1"/>
</dbReference>
<organism evidence="2 3">
    <name type="scientific">Umezawaea tangerina</name>
    <dbReference type="NCBI Taxonomy" id="84725"/>
    <lineage>
        <taxon>Bacteria</taxon>
        <taxon>Bacillati</taxon>
        <taxon>Actinomycetota</taxon>
        <taxon>Actinomycetes</taxon>
        <taxon>Pseudonocardiales</taxon>
        <taxon>Pseudonocardiaceae</taxon>
        <taxon>Umezawaea</taxon>
    </lineage>
</organism>
<dbReference type="Proteomes" id="UP000239494">
    <property type="component" value="Unassembled WGS sequence"/>
</dbReference>
<dbReference type="RefSeq" id="WP_106188982.1">
    <property type="nucleotide sequence ID" value="NZ_PVTF01000006.1"/>
</dbReference>
<dbReference type="InterPro" id="IPR038020">
    <property type="entry name" value="MbtH-like_sf"/>
</dbReference>